<evidence type="ECO:0000313" key="3">
    <source>
        <dbReference type="EMBL" id="MBC3536282.1"/>
    </source>
</evidence>
<dbReference type="Proteomes" id="UP000606870">
    <property type="component" value="Unassembled WGS sequence"/>
</dbReference>
<evidence type="ECO:0000256" key="1">
    <source>
        <dbReference type="SAM" id="MobiDB-lite"/>
    </source>
</evidence>
<accession>A0ABR6VG43</accession>
<dbReference type="EMBL" id="JACOGK010000006">
    <property type="protein sequence ID" value="MBC3536282.1"/>
    <property type="molecule type" value="Genomic_DNA"/>
</dbReference>
<proteinExistence type="predicted"/>
<evidence type="ECO:0000256" key="2">
    <source>
        <dbReference type="SAM" id="Phobius"/>
    </source>
</evidence>
<name>A0ABR6VG43_9FIRM</name>
<protein>
    <submittedName>
        <fullName evidence="3">DUF1700 domain-containing protein</fullName>
    </submittedName>
</protein>
<gene>
    <name evidence="3" type="ORF">H8J70_03320</name>
</gene>
<comment type="caution">
    <text evidence="3">The sequence shown here is derived from an EMBL/GenBank/DDBJ whole genome shotgun (WGS) entry which is preliminary data.</text>
</comment>
<feature type="transmembrane region" description="Helical" evidence="2">
    <location>
        <begin position="169"/>
        <end position="193"/>
    </location>
</feature>
<dbReference type="Pfam" id="PF22564">
    <property type="entry name" value="HAAS"/>
    <property type="match status" value="1"/>
</dbReference>
<keyword evidence="2" id="KW-0472">Membrane</keyword>
<sequence length="242" mass="27564">MRKSEFMDLLKYYFRKADKDDLKGIIEDCEEQFRLGAKEGKSEEEICVKLGSPKNIYRYYMGKPIVPEDNPRLPNDDFDARRRPKREPYDWEKDEDLLRRRQQSQQYYRTEAPAAPAERDSARRAAPSRRRARRFGNDKSDTFTWSDNDGLAKAGSTVLRPVFSLLGTLFTLLSGILYAVLLMAVMAGLFMFIMPTYLFFGLVPIPPLSLKTIIFTILALLFAGLAASAASSACHAAARGRR</sequence>
<feature type="transmembrane region" description="Helical" evidence="2">
    <location>
        <begin position="213"/>
        <end position="238"/>
    </location>
</feature>
<keyword evidence="4" id="KW-1185">Reference proteome</keyword>
<evidence type="ECO:0000313" key="4">
    <source>
        <dbReference type="Proteomes" id="UP000606870"/>
    </source>
</evidence>
<organism evidence="3 4">
    <name type="scientific">Megasphaera hominis</name>
    <dbReference type="NCBI Taxonomy" id="159836"/>
    <lineage>
        <taxon>Bacteria</taxon>
        <taxon>Bacillati</taxon>
        <taxon>Bacillota</taxon>
        <taxon>Negativicutes</taxon>
        <taxon>Veillonellales</taxon>
        <taxon>Veillonellaceae</taxon>
        <taxon>Megasphaera</taxon>
    </lineage>
</organism>
<keyword evidence="2" id="KW-0812">Transmembrane</keyword>
<feature type="compositionally biased region" description="Basic and acidic residues" evidence="1">
    <location>
        <begin position="69"/>
        <end position="99"/>
    </location>
</feature>
<keyword evidence="2" id="KW-1133">Transmembrane helix</keyword>
<feature type="compositionally biased region" description="Low complexity" evidence="1">
    <location>
        <begin position="103"/>
        <end position="116"/>
    </location>
</feature>
<feature type="region of interest" description="Disordered" evidence="1">
    <location>
        <begin position="68"/>
        <end position="133"/>
    </location>
</feature>
<reference evidence="3 4" key="1">
    <citation type="submission" date="2020-08" db="EMBL/GenBank/DDBJ databases">
        <authorList>
            <person name="Liu C."/>
            <person name="Sun Q."/>
        </authorList>
    </citation>
    <scope>NUCLEOTIDE SEQUENCE [LARGE SCALE GENOMIC DNA]</scope>
    <source>
        <strain evidence="3 4">NSJ-59</strain>
    </source>
</reference>
<dbReference type="RefSeq" id="WP_186502441.1">
    <property type="nucleotide sequence ID" value="NZ_JACOGK010000006.1"/>
</dbReference>